<dbReference type="PANTHER" id="PTHR31051">
    <property type="entry name" value="PROTEASOME ASSEMBLY CHAPERONE 3"/>
    <property type="match status" value="1"/>
</dbReference>
<evidence type="ECO:0000313" key="2">
    <source>
        <dbReference type="Proteomes" id="UP000828390"/>
    </source>
</evidence>
<dbReference type="Gene3D" id="3.30.230.90">
    <property type="match status" value="1"/>
</dbReference>
<organism evidence="1 2">
    <name type="scientific">Dreissena polymorpha</name>
    <name type="common">Zebra mussel</name>
    <name type="synonym">Mytilus polymorpha</name>
    <dbReference type="NCBI Taxonomy" id="45954"/>
    <lineage>
        <taxon>Eukaryota</taxon>
        <taxon>Metazoa</taxon>
        <taxon>Spiralia</taxon>
        <taxon>Lophotrochozoa</taxon>
        <taxon>Mollusca</taxon>
        <taxon>Bivalvia</taxon>
        <taxon>Autobranchia</taxon>
        <taxon>Heteroconchia</taxon>
        <taxon>Euheterodonta</taxon>
        <taxon>Imparidentia</taxon>
        <taxon>Neoheterodontei</taxon>
        <taxon>Myida</taxon>
        <taxon>Dreissenoidea</taxon>
        <taxon>Dreissenidae</taxon>
        <taxon>Dreissena</taxon>
    </lineage>
</organism>
<accession>A0A9D3YFF8</accession>
<proteinExistence type="predicted"/>
<dbReference type="InterPro" id="IPR053720">
    <property type="entry name" value="Psm_Assembly_Chaperone"/>
</dbReference>
<protein>
    <recommendedName>
        <fullName evidence="3">Proteasome assembly chaperone 3</fullName>
    </recommendedName>
</protein>
<dbReference type="Pfam" id="PF10178">
    <property type="entry name" value="PAC3"/>
    <property type="match status" value="1"/>
</dbReference>
<sequence length="130" mass="14017">MAAPMKPQILCGPENFPVLTKQCAVEINTTRTELIVQTFQDRIFIIVTQFSKIGTLVSVTNDRLTDTSGAALSMASTNVLMGADEPITHVIARNLVTEVPLTKPILLSVALKDSSPKTVKTLAKILPSLL</sequence>
<dbReference type="AlphaFoldDB" id="A0A9D3YFF8"/>
<name>A0A9D3YFF8_DREPO</name>
<dbReference type="PANTHER" id="PTHR31051:SF1">
    <property type="entry name" value="PROTEASOME ASSEMBLY CHAPERONE 3"/>
    <property type="match status" value="1"/>
</dbReference>
<dbReference type="Proteomes" id="UP000828390">
    <property type="component" value="Unassembled WGS sequence"/>
</dbReference>
<gene>
    <name evidence="1" type="ORF">DPMN_085291</name>
</gene>
<evidence type="ECO:0000313" key="1">
    <source>
        <dbReference type="EMBL" id="KAH3697781.1"/>
    </source>
</evidence>
<dbReference type="GO" id="GO:0043248">
    <property type="term" value="P:proteasome assembly"/>
    <property type="evidence" value="ECO:0007669"/>
    <property type="project" value="InterPro"/>
</dbReference>
<evidence type="ECO:0008006" key="3">
    <source>
        <dbReference type="Google" id="ProtNLM"/>
    </source>
</evidence>
<reference evidence="1" key="1">
    <citation type="journal article" date="2019" name="bioRxiv">
        <title>The Genome of the Zebra Mussel, Dreissena polymorpha: A Resource for Invasive Species Research.</title>
        <authorList>
            <person name="McCartney M.A."/>
            <person name="Auch B."/>
            <person name="Kono T."/>
            <person name="Mallez S."/>
            <person name="Zhang Y."/>
            <person name="Obille A."/>
            <person name="Becker A."/>
            <person name="Abrahante J.E."/>
            <person name="Garbe J."/>
            <person name="Badalamenti J.P."/>
            <person name="Herman A."/>
            <person name="Mangelson H."/>
            <person name="Liachko I."/>
            <person name="Sullivan S."/>
            <person name="Sone E.D."/>
            <person name="Koren S."/>
            <person name="Silverstein K.A.T."/>
            <person name="Beckman K.B."/>
            <person name="Gohl D.M."/>
        </authorList>
    </citation>
    <scope>NUCLEOTIDE SEQUENCE</scope>
    <source>
        <strain evidence="1">Duluth1</strain>
        <tissue evidence="1">Whole animal</tissue>
    </source>
</reference>
<keyword evidence="2" id="KW-1185">Reference proteome</keyword>
<dbReference type="EMBL" id="JAIWYP010000016">
    <property type="protein sequence ID" value="KAH3697781.1"/>
    <property type="molecule type" value="Genomic_DNA"/>
</dbReference>
<comment type="caution">
    <text evidence="1">The sequence shown here is derived from an EMBL/GenBank/DDBJ whole genome shotgun (WGS) entry which is preliminary data.</text>
</comment>
<dbReference type="InterPro" id="IPR018788">
    <property type="entry name" value="Proteasome_assmbl_chp_3"/>
</dbReference>
<reference evidence="1" key="2">
    <citation type="submission" date="2020-11" db="EMBL/GenBank/DDBJ databases">
        <authorList>
            <person name="McCartney M.A."/>
            <person name="Auch B."/>
            <person name="Kono T."/>
            <person name="Mallez S."/>
            <person name="Becker A."/>
            <person name="Gohl D.M."/>
            <person name="Silverstein K.A.T."/>
            <person name="Koren S."/>
            <person name="Bechman K.B."/>
            <person name="Herman A."/>
            <person name="Abrahante J.E."/>
            <person name="Garbe J."/>
        </authorList>
    </citation>
    <scope>NUCLEOTIDE SEQUENCE</scope>
    <source>
        <strain evidence="1">Duluth1</strain>
        <tissue evidence="1">Whole animal</tissue>
    </source>
</reference>
<dbReference type="OrthoDB" id="342190at2759"/>